<accession>A0A2R6Y160</accession>
<organism evidence="1 2">
    <name type="scientific">Candidatus Carbonibacillus altaicus</name>
    <dbReference type="NCBI Taxonomy" id="2163959"/>
    <lineage>
        <taxon>Bacteria</taxon>
        <taxon>Bacillati</taxon>
        <taxon>Bacillota</taxon>
        <taxon>Bacilli</taxon>
        <taxon>Bacillales</taxon>
        <taxon>Candidatus Carbonibacillus</taxon>
    </lineage>
</organism>
<gene>
    <name evidence="1" type="ORF">BSOLF_0245</name>
</gene>
<proteinExistence type="predicted"/>
<evidence type="ECO:0000313" key="2">
    <source>
        <dbReference type="Proteomes" id="UP000244338"/>
    </source>
</evidence>
<name>A0A2R6Y160_9BACL</name>
<sequence>MKRLETLRRFLLVFVIVAWLFTWSPARPSMAANELDVNSLTVNNELVFDAKSFSRLWLAQVHDNTQSFIQRLGDALLLFVQWDSTGKHVKVYKPNVQLTTASFIGKDDKTGLINIVGPFNAVKQGDRLERFFVYMDVDDLPEKNMKLRLRVLTPSGVLTSGEFIVSREEVTMNDKKGFAVFEITNARFQEAGLYRIQVQMKGELTSQQYVTFGEKTIESVKR</sequence>
<dbReference type="Proteomes" id="UP000244338">
    <property type="component" value="Unassembled WGS sequence"/>
</dbReference>
<reference evidence="2" key="1">
    <citation type="journal article" date="2018" name="Sci. Rep.">
        <title>Lignite coal burning seam in the remote Altai Mountains harbors a hydrogen-driven thermophilic microbial community.</title>
        <authorList>
            <person name="Kadnikov V.V."/>
            <person name="Mardanov A.V."/>
            <person name="Ivasenko D.A."/>
            <person name="Antsiferov D.V."/>
            <person name="Beletsky A.V."/>
            <person name="Karnachuk O.V."/>
            <person name="Ravin N.V."/>
        </authorList>
    </citation>
    <scope>NUCLEOTIDE SEQUENCE [LARGE SCALE GENOMIC DNA]</scope>
</reference>
<dbReference type="EMBL" id="PEBX01000029">
    <property type="protein sequence ID" value="PTQ56413.1"/>
    <property type="molecule type" value="Genomic_DNA"/>
</dbReference>
<comment type="caution">
    <text evidence="1">The sequence shown here is derived from an EMBL/GenBank/DDBJ whole genome shotgun (WGS) entry which is preliminary data.</text>
</comment>
<protein>
    <submittedName>
        <fullName evidence="1">Uncharacterized protein</fullName>
    </submittedName>
</protein>
<evidence type="ECO:0000313" key="1">
    <source>
        <dbReference type="EMBL" id="PTQ56413.1"/>
    </source>
</evidence>
<dbReference type="AlphaFoldDB" id="A0A2R6Y160"/>